<reference evidence="1 2" key="1">
    <citation type="submission" date="2019-03" db="EMBL/GenBank/DDBJ databases">
        <title>Single cell metagenomics reveals metabolic interactions within the superorganism composed of flagellate Streblomastix strix and complex community of Bacteroidetes bacteria on its surface.</title>
        <authorList>
            <person name="Treitli S.C."/>
            <person name="Kolisko M."/>
            <person name="Husnik F."/>
            <person name="Keeling P."/>
            <person name="Hampl V."/>
        </authorList>
    </citation>
    <scope>NUCLEOTIDE SEQUENCE [LARGE SCALE GENOMIC DNA]</scope>
    <source>
        <strain evidence="1">ST1C</strain>
    </source>
</reference>
<gene>
    <name evidence="1" type="ORF">EZS28_047813</name>
</gene>
<organism evidence="1 2">
    <name type="scientific">Streblomastix strix</name>
    <dbReference type="NCBI Taxonomy" id="222440"/>
    <lineage>
        <taxon>Eukaryota</taxon>
        <taxon>Metamonada</taxon>
        <taxon>Preaxostyla</taxon>
        <taxon>Oxymonadida</taxon>
        <taxon>Streblomastigidae</taxon>
        <taxon>Streblomastix</taxon>
    </lineage>
</organism>
<dbReference type="EMBL" id="SNRW01032612">
    <property type="protein sequence ID" value="KAA6356660.1"/>
    <property type="molecule type" value="Genomic_DNA"/>
</dbReference>
<protein>
    <submittedName>
        <fullName evidence="1">Uncharacterized protein</fullName>
    </submittedName>
</protein>
<dbReference type="AlphaFoldDB" id="A0A5J4TG53"/>
<comment type="caution">
    <text evidence="1">The sequence shown here is derived from an EMBL/GenBank/DDBJ whole genome shotgun (WGS) entry which is preliminary data.</text>
</comment>
<sequence>MDSTLDLYDGLSENAANPIVNNASSMKFFDLETCYKVSHCKGQVVKASQMYVTSKILQVHQYYGVRICYLKNV</sequence>
<evidence type="ECO:0000313" key="2">
    <source>
        <dbReference type="Proteomes" id="UP000324800"/>
    </source>
</evidence>
<dbReference type="Proteomes" id="UP000324800">
    <property type="component" value="Unassembled WGS sequence"/>
</dbReference>
<name>A0A5J4TG53_9EUKA</name>
<evidence type="ECO:0000313" key="1">
    <source>
        <dbReference type="EMBL" id="KAA6356660.1"/>
    </source>
</evidence>
<accession>A0A5J4TG53</accession>
<proteinExistence type="predicted"/>